<evidence type="ECO:0000256" key="1">
    <source>
        <dbReference type="SAM" id="SignalP"/>
    </source>
</evidence>
<dbReference type="AlphaFoldDB" id="A0A9P1BYW5"/>
<gene>
    <name evidence="2" type="ORF">C1SCF055_LOCUS8669</name>
</gene>
<evidence type="ECO:0000313" key="4">
    <source>
        <dbReference type="Proteomes" id="UP001152797"/>
    </source>
</evidence>
<organism evidence="2">
    <name type="scientific">Cladocopium goreaui</name>
    <dbReference type="NCBI Taxonomy" id="2562237"/>
    <lineage>
        <taxon>Eukaryota</taxon>
        <taxon>Sar</taxon>
        <taxon>Alveolata</taxon>
        <taxon>Dinophyceae</taxon>
        <taxon>Suessiales</taxon>
        <taxon>Symbiodiniaceae</taxon>
        <taxon>Cladocopium</taxon>
    </lineage>
</organism>
<comment type="caution">
    <text evidence="2">The sequence shown here is derived from an EMBL/GenBank/DDBJ whole genome shotgun (WGS) entry which is preliminary data.</text>
</comment>
<keyword evidence="1" id="KW-0732">Signal</keyword>
<accession>A0A9P1BYW5</accession>
<sequence length="133" mass="14348">MSRFVAILLGAVFVQSSAFVAPGAPQPALRSGRYEQMQRAEIPQETNSSSPLGAVVMASFMGLILGLTSPKMAFAEEKKAPVVEDKKAKLKAEVAKAQAAIQKNAKSKEDRLKEQIAQLKEVEKTADLNFATK</sequence>
<evidence type="ECO:0000313" key="3">
    <source>
        <dbReference type="EMBL" id="CAL1134191.1"/>
    </source>
</evidence>
<dbReference type="EMBL" id="CAMXCT020000590">
    <property type="protein sequence ID" value="CAL1134191.1"/>
    <property type="molecule type" value="Genomic_DNA"/>
</dbReference>
<reference evidence="2" key="1">
    <citation type="submission" date="2022-10" db="EMBL/GenBank/DDBJ databases">
        <authorList>
            <person name="Chen Y."/>
            <person name="Dougan E. K."/>
            <person name="Chan C."/>
            <person name="Rhodes N."/>
            <person name="Thang M."/>
        </authorList>
    </citation>
    <scope>NUCLEOTIDE SEQUENCE</scope>
</reference>
<name>A0A9P1BYW5_9DINO</name>
<feature type="signal peptide" evidence="1">
    <location>
        <begin position="1"/>
        <end position="18"/>
    </location>
</feature>
<feature type="chain" id="PRO_5043269926" evidence="1">
    <location>
        <begin position="19"/>
        <end position="133"/>
    </location>
</feature>
<dbReference type="EMBL" id="CAMXCT030000590">
    <property type="protein sequence ID" value="CAL4768128.1"/>
    <property type="molecule type" value="Genomic_DNA"/>
</dbReference>
<dbReference type="Proteomes" id="UP001152797">
    <property type="component" value="Unassembled WGS sequence"/>
</dbReference>
<reference evidence="3" key="2">
    <citation type="submission" date="2024-04" db="EMBL/GenBank/DDBJ databases">
        <authorList>
            <person name="Chen Y."/>
            <person name="Shah S."/>
            <person name="Dougan E. K."/>
            <person name="Thang M."/>
            <person name="Chan C."/>
        </authorList>
    </citation>
    <scope>NUCLEOTIDE SEQUENCE [LARGE SCALE GENOMIC DNA]</scope>
</reference>
<evidence type="ECO:0000313" key="2">
    <source>
        <dbReference type="EMBL" id="CAI3980816.1"/>
    </source>
</evidence>
<dbReference type="EMBL" id="CAMXCT010000590">
    <property type="protein sequence ID" value="CAI3980816.1"/>
    <property type="molecule type" value="Genomic_DNA"/>
</dbReference>
<protein>
    <submittedName>
        <fullName evidence="2">Uncharacterized protein</fullName>
    </submittedName>
</protein>
<keyword evidence="4" id="KW-1185">Reference proteome</keyword>
<proteinExistence type="predicted"/>